<accession>Q5JHY6</accession>
<dbReference type="HOGENOM" id="CLU_1582978_0_0_2"/>
<dbReference type="CDD" id="cd01045">
    <property type="entry name" value="Ferritin_like_AB"/>
    <property type="match status" value="1"/>
</dbReference>
<dbReference type="PANTHER" id="PTHR33531">
    <property type="entry name" value="RUBRERYTHRIN SUBFAMILY"/>
    <property type="match status" value="1"/>
</dbReference>
<keyword evidence="3" id="KW-1185">Reference proteome</keyword>
<dbReference type="AlphaFoldDB" id="Q5JHY6"/>
<dbReference type="GO" id="GO:0016491">
    <property type="term" value="F:oxidoreductase activity"/>
    <property type="evidence" value="ECO:0007669"/>
    <property type="project" value="InterPro"/>
</dbReference>
<organism evidence="2 3">
    <name type="scientific">Thermococcus kodakarensis (strain ATCC BAA-918 / JCM 12380 / KOD1)</name>
    <name type="common">Pyrococcus kodakaraensis (strain KOD1)</name>
    <dbReference type="NCBI Taxonomy" id="69014"/>
    <lineage>
        <taxon>Archaea</taxon>
        <taxon>Methanobacteriati</taxon>
        <taxon>Methanobacteriota</taxon>
        <taxon>Thermococci</taxon>
        <taxon>Thermococcales</taxon>
        <taxon>Thermococcaceae</taxon>
        <taxon>Thermococcus</taxon>
    </lineage>
</organism>
<dbReference type="KEGG" id="tko:TK0824"/>
<dbReference type="PATRIC" id="fig|69014.16.peg.804"/>
<dbReference type="STRING" id="69014.TK0824"/>
<reference evidence="2 3" key="1">
    <citation type="journal article" date="2005" name="Genome Res.">
        <title>Complete genome sequence of the hyperthermophilic archaeon Thermococcus kodakaraensis KOD1 and comparison with Pyrococcus genomes.</title>
        <authorList>
            <person name="Fukui T."/>
            <person name="Atomi H."/>
            <person name="Kanai T."/>
            <person name="Matsumi R."/>
            <person name="Fujiwara S."/>
            <person name="Imanaka T."/>
        </authorList>
    </citation>
    <scope>NUCLEOTIDE SEQUENCE [LARGE SCALE GENOMIC DNA]</scope>
    <source>
        <strain evidence="3">ATCC BAA-918 / JCM 12380 / KOD1</strain>
    </source>
</reference>
<dbReference type="PhylomeDB" id="Q5JHY6"/>
<feature type="domain" description="Rubrerythrin diiron-binding" evidence="1">
    <location>
        <begin position="30"/>
        <end position="162"/>
    </location>
</feature>
<dbReference type="InterPro" id="IPR012347">
    <property type="entry name" value="Ferritin-like"/>
</dbReference>
<evidence type="ECO:0000313" key="2">
    <source>
        <dbReference type="EMBL" id="BAD85013.1"/>
    </source>
</evidence>
<evidence type="ECO:0000313" key="3">
    <source>
        <dbReference type="Proteomes" id="UP000000536"/>
    </source>
</evidence>
<proteinExistence type="predicted"/>
<dbReference type="Pfam" id="PF02915">
    <property type="entry name" value="Rubrerythrin"/>
    <property type="match status" value="1"/>
</dbReference>
<name>Q5JHY6_THEKO</name>
<dbReference type="eggNOG" id="arCOG01102">
    <property type="taxonomic scope" value="Archaea"/>
</dbReference>
<dbReference type="SUPFAM" id="SSF47240">
    <property type="entry name" value="Ferritin-like"/>
    <property type="match status" value="1"/>
</dbReference>
<dbReference type="InterPro" id="IPR009078">
    <property type="entry name" value="Ferritin-like_SF"/>
</dbReference>
<dbReference type="Proteomes" id="UP000000536">
    <property type="component" value="Chromosome"/>
</dbReference>
<dbReference type="InterPro" id="IPR003251">
    <property type="entry name" value="Rr_diiron-bd_dom"/>
</dbReference>
<dbReference type="Gene3D" id="1.20.1260.10">
    <property type="match status" value="1"/>
</dbReference>
<dbReference type="EMBL" id="AP006878">
    <property type="protein sequence ID" value="BAD85013.1"/>
    <property type="molecule type" value="Genomic_DNA"/>
</dbReference>
<protein>
    <recommendedName>
        <fullName evidence="1">Rubrerythrin diiron-binding domain-containing protein</fullName>
    </recommendedName>
</protein>
<dbReference type="PANTHER" id="PTHR33531:SF10">
    <property type="entry name" value="BLR7895 PROTEIN"/>
    <property type="match status" value="1"/>
</dbReference>
<evidence type="ECO:0000259" key="1">
    <source>
        <dbReference type="Pfam" id="PF02915"/>
    </source>
</evidence>
<dbReference type="InParanoid" id="Q5JHY6"/>
<gene>
    <name evidence="2" type="ordered locus">TK0824</name>
</gene>
<dbReference type="GO" id="GO:0046872">
    <property type="term" value="F:metal ion binding"/>
    <property type="evidence" value="ECO:0007669"/>
    <property type="project" value="InterPro"/>
</dbReference>
<dbReference type="EnsemblBacteria" id="BAD85013">
    <property type="protein sequence ID" value="BAD85013"/>
    <property type="gene ID" value="TK0824"/>
</dbReference>
<sequence>MLYNAFAKFLGVSALASDEKKRIGINEVRAMAIRSEIGAARVYEALAELTENEEMKKLFLTLAREEWGHKEVVERLINEKTLSPVVELPEEIVTEFAVLYENAERLLSPETTAKDVVDVALRAELASEKFYAHLIDYAKDEKARSALQMLANMERDHYSRLMTWRLLL</sequence>